<evidence type="ECO:0000256" key="2">
    <source>
        <dbReference type="ARBA" id="ARBA00004651"/>
    </source>
</evidence>
<dbReference type="PRINTS" id="PR01009">
    <property type="entry name" value="FLGMRINGFLIF"/>
</dbReference>
<feature type="region of interest" description="Disordered" evidence="10">
    <location>
        <begin position="481"/>
        <end position="501"/>
    </location>
</feature>
<evidence type="ECO:0000256" key="5">
    <source>
        <dbReference type="ARBA" id="ARBA00022692"/>
    </source>
</evidence>
<keyword evidence="15" id="KW-1185">Reference proteome</keyword>
<evidence type="ECO:0000256" key="8">
    <source>
        <dbReference type="ARBA" id="ARBA00023143"/>
    </source>
</evidence>
<accession>A0A1H9Q3A9</accession>
<proteinExistence type="inferred from homology"/>
<dbReference type="InterPro" id="IPR000067">
    <property type="entry name" value="FlgMring_FliF"/>
</dbReference>
<evidence type="ECO:0000256" key="1">
    <source>
        <dbReference type="ARBA" id="ARBA00004117"/>
    </source>
</evidence>
<keyword evidence="8 9" id="KW-0975">Bacterial flagellum</keyword>
<dbReference type="OrthoDB" id="9807026at2"/>
<dbReference type="InterPro" id="IPR013556">
    <property type="entry name" value="Flag_M-ring_C"/>
</dbReference>
<evidence type="ECO:0000256" key="4">
    <source>
        <dbReference type="ARBA" id="ARBA00022475"/>
    </source>
</evidence>
<dbReference type="PIRSF" id="PIRSF004862">
    <property type="entry name" value="FliF"/>
    <property type="match status" value="1"/>
</dbReference>
<sequence length="527" mass="58632">MNEKVLDYKKKTTEFWQSRTKKQQGLLVAAAALLLIVILAFSWMGSRTNYVPLYTNLTEHETGEIKAELDGRGIANEISADGTVIRVPEERADDLRVDLAAEGIPDSGRIDYSTFGDNMGFGTTDSEFELLERAAIQSSIEDLMRNVDGVQSSQVMITMPEESVWVGESDEEATASVLVNLEQGFSLENEQIRALHHLVSRSVPNLPLENIVIMDQMSRHLTLEDEPRSGDGSMSAYEEHRAIQQEIEADIQNELQQMLGMLIGPDKVVATVNTDIDFTQENRMEDLVEPVDEENMEGLAISVENITDTYEGEAVDEEVAGTGDDDIPNFPAAAGGGAGDSERIEERINYDVNRIHREISESPYMVRDIGIQVMVEPPEPEDPNSLPPETLNDIEEILGQVVRTSVSADITAEWEDDEIADRVYVSSQEFFGRTEVEEAGGGIPSWVYVAGAAGAAVIVLVLILARRQRSEDTAEAVTLREQEEFQLPPIDEEPNTEEAARRKQLEQLAKDKPEEFSKLIRTWLSED</sequence>
<dbReference type="GO" id="GO:0003774">
    <property type="term" value="F:cytoskeletal motor activity"/>
    <property type="evidence" value="ECO:0007669"/>
    <property type="project" value="InterPro"/>
</dbReference>
<comment type="function">
    <text evidence="9">The M ring may be actively involved in energy transduction.</text>
</comment>
<feature type="transmembrane region" description="Helical" evidence="11">
    <location>
        <begin position="25"/>
        <end position="44"/>
    </location>
</feature>
<evidence type="ECO:0000313" key="15">
    <source>
        <dbReference type="Proteomes" id="UP000199318"/>
    </source>
</evidence>
<keyword evidence="14" id="KW-0969">Cilium</keyword>
<evidence type="ECO:0000256" key="11">
    <source>
        <dbReference type="SAM" id="Phobius"/>
    </source>
</evidence>
<dbReference type="Proteomes" id="UP000199318">
    <property type="component" value="Unassembled WGS sequence"/>
</dbReference>
<protein>
    <recommendedName>
        <fullName evidence="9">Flagellar M-ring protein</fullName>
    </recommendedName>
</protein>
<name>A0A1H9Q3A9_9BACI</name>
<reference evidence="15" key="1">
    <citation type="submission" date="2016-10" db="EMBL/GenBank/DDBJ databases">
        <authorList>
            <person name="de Groot N.N."/>
        </authorList>
    </citation>
    <scope>NUCLEOTIDE SEQUENCE [LARGE SCALE GENOMIC DNA]</scope>
    <source>
        <strain evidence="15">10nlg</strain>
    </source>
</reference>
<keyword evidence="14" id="KW-0282">Flagellum</keyword>
<dbReference type="Pfam" id="PF08345">
    <property type="entry name" value="YscJ_FliF_C"/>
    <property type="match status" value="1"/>
</dbReference>
<dbReference type="InterPro" id="IPR006182">
    <property type="entry name" value="FliF_N_dom"/>
</dbReference>
<dbReference type="InterPro" id="IPR043427">
    <property type="entry name" value="YscJ/FliF"/>
</dbReference>
<dbReference type="GO" id="GO:0071973">
    <property type="term" value="P:bacterial-type flagellum-dependent cell motility"/>
    <property type="evidence" value="ECO:0007669"/>
    <property type="project" value="InterPro"/>
</dbReference>
<gene>
    <name evidence="14" type="ORF">SAMN05444126_102127</name>
</gene>
<evidence type="ECO:0000256" key="3">
    <source>
        <dbReference type="ARBA" id="ARBA00007971"/>
    </source>
</evidence>
<keyword evidence="14" id="KW-0966">Cell projection</keyword>
<dbReference type="RefSeq" id="WP_093071796.1">
    <property type="nucleotide sequence ID" value="NZ_FOGV01000002.1"/>
</dbReference>
<dbReference type="NCBIfam" id="TIGR00206">
    <property type="entry name" value="fliF"/>
    <property type="match status" value="1"/>
</dbReference>
<dbReference type="AlphaFoldDB" id="A0A1H9Q3A9"/>
<evidence type="ECO:0000313" key="14">
    <source>
        <dbReference type="EMBL" id="SER54898.1"/>
    </source>
</evidence>
<keyword evidence="7 11" id="KW-0472">Membrane</keyword>
<evidence type="ECO:0000256" key="10">
    <source>
        <dbReference type="SAM" id="MobiDB-lite"/>
    </source>
</evidence>
<keyword evidence="4" id="KW-1003">Cell membrane</keyword>
<dbReference type="GO" id="GO:0005886">
    <property type="term" value="C:plasma membrane"/>
    <property type="evidence" value="ECO:0007669"/>
    <property type="project" value="UniProtKB-SubCell"/>
</dbReference>
<dbReference type="Pfam" id="PF01514">
    <property type="entry name" value="YscJ_FliF"/>
    <property type="match status" value="1"/>
</dbReference>
<feature type="domain" description="Flagellar M-ring N-terminal" evidence="12">
    <location>
        <begin position="46"/>
        <end position="222"/>
    </location>
</feature>
<evidence type="ECO:0000259" key="12">
    <source>
        <dbReference type="Pfam" id="PF01514"/>
    </source>
</evidence>
<organism evidence="14 15">
    <name type="scientific">Salisediminibacterium halotolerans</name>
    <dbReference type="NCBI Taxonomy" id="517425"/>
    <lineage>
        <taxon>Bacteria</taxon>
        <taxon>Bacillati</taxon>
        <taxon>Bacillota</taxon>
        <taxon>Bacilli</taxon>
        <taxon>Bacillales</taxon>
        <taxon>Bacillaceae</taxon>
        <taxon>Salisediminibacterium</taxon>
    </lineage>
</organism>
<keyword evidence="5 11" id="KW-0812">Transmembrane</keyword>
<evidence type="ECO:0000256" key="9">
    <source>
        <dbReference type="PIRNR" id="PIRNR004862"/>
    </source>
</evidence>
<keyword evidence="6 11" id="KW-1133">Transmembrane helix</keyword>
<evidence type="ECO:0000259" key="13">
    <source>
        <dbReference type="Pfam" id="PF08345"/>
    </source>
</evidence>
<dbReference type="EMBL" id="FOGV01000002">
    <property type="protein sequence ID" value="SER54898.1"/>
    <property type="molecule type" value="Genomic_DNA"/>
</dbReference>
<dbReference type="PANTHER" id="PTHR30046:SF0">
    <property type="entry name" value="FLAGELLAR M-RING PROTEIN"/>
    <property type="match status" value="1"/>
</dbReference>
<dbReference type="STRING" id="1464123.SAMN05444126_102127"/>
<feature type="region of interest" description="Disordered" evidence="10">
    <location>
        <begin position="320"/>
        <end position="340"/>
    </location>
</feature>
<comment type="similarity">
    <text evidence="3 9">Belongs to the FliF family.</text>
</comment>
<dbReference type="InterPro" id="IPR045851">
    <property type="entry name" value="AMP-bd_C_sf"/>
</dbReference>
<comment type="caution">
    <text evidence="14">The sequence shown here is derived from an EMBL/GenBank/DDBJ whole genome shotgun (WGS) entry which is preliminary data.</text>
</comment>
<evidence type="ECO:0000256" key="7">
    <source>
        <dbReference type="ARBA" id="ARBA00023136"/>
    </source>
</evidence>
<feature type="transmembrane region" description="Helical" evidence="11">
    <location>
        <begin position="446"/>
        <end position="465"/>
    </location>
</feature>
<evidence type="ECO:0000256" key="6">
    <source>
        <dbReference type="ARBA" id="ARBA00022989"/>
    </source>
</evidence>
<dbReference type="PANTHER" id="PTHR30046">
    <property type="entry name" value="FLAGELLAR M-RING PROTEIN"/>
    <property type="match status" value="1"/>
</dbReference>
<dbReference type="GO" id="GO:0009431">
    <property type="term" value="C:bacterial-type flagellum basal body, MS ring"/>
    <property type="evidence" value="ECO:0007669"/>
    <property type="project" value="InterPro"/>
</dbReference>
<comment type="subcellular location">
    <subcellularLocation>
        <location evidence="1 9">Bacterial flagellum basal body</location>
    </subcellularLocation>
    <subcellularLocation>
        <location evidence="2">Cell membrane</location>
        <topology evidence="2">Multi-pass membrane protein</topology>
    </subcellularLocation>
</comment>
<feature type="domain" description="Flagellar M-ring C-terminal" evidence="13">
    <location>
        <begin position="261"/>
        <end position="400"/>
    </location>
</feature>
<dbReference type="Gene3D" id="3.30.300.30">
    <property type="match status" value="1"/>
</dbReference>